<dbReference type="EMBL" id="CP060828">
    <property type="protein sequence ID" value="QNP74549.1"/>
    <property type="molecule type" value="Genomic_DNA"/>
</dbReference>
<evidence type="ECO:0000313" key="1">
    <source>
        <dbReference type="EMBL" id="QNP74549.1"/>
    </source>
</evidence>
<accession>A0A7H0IP33</accession>
<proteinExistence type="predicted"/>
<dbReference type="Proteomes" id="UP000516052">
    <property type="component" value="Chromosome"/>
</dbReference>
<gene>
    <name evidence="1" type="ORF">IAG44_37250</name>
</gene>
<name>A0A7H0IP33_9ACTN</name>
<dbReference type="KEGG" id="sroi:IAG44_37250"/>
<reference evidence="1 2" key="1">
    <citation type="submission" date="2020-08" db="EMBL/GenBank/DDBJ databases">
        <title>A novel species.</title>
        <authorList>
            <person name="Gao J."/>
        </authorList>
    </citation>
    <scope>NUCLEOTIDE SEQUENCE [LARGE SCALE GENOMIC DNA]</scope>
    <source>
        <strain evidence="1 2">CRXT-G-22</strain>
    </source>
</reference>
<keyword evidence="2" id="KW-1185">Reference proteome</keyword>
<dbReference type="RefSeq" id="WP_187751473.1">
    <property type="nucleotide sequence ID" value="NZ_CP060828.1"/>
</dbReference>
<evidence type="ECO:0000313" key="2">
    <source>
        <dbReference type="Proteomes" id="UP000516052"/>
    </source>
</evidence>
<sequence length="82" mass="8503">MDDLVPGPYRADGYGDAAIRVGTSGAWTPAVEYGDSPGGDLLAEVPRGGVEVIRHTLAREHRTACARRCGAGASDPTCCSRS</sequence>
<protein>
    <submittedName>
        <fullName evidence="1">Uncharacterized protein</fullName>
    </submittedName>
</protein>
<organism evidence="1 2">
    <name type="scientific">Streptomyces roseirectus</name>
    <dbReference type="NCBI Taxonomy" id="2768066"/>
    <lineage>
        <taxon>Bacteria</taxon>
        <taxon>Bacillati</taxon>
        <taxon>Actinomycetota</taxon>
        <taxon>Actinomycetes</taxon>
        <taxon>Kitasatosporales</taxon>
        <taxon>Streptomycetaceae</taxon>
        <taxon>Streptomyces</taxon>
    </lineage>
</organism>
<dbReference type="AlphaFoldDB" id="A0A7H0IP33"/>